<dbReference type="EMBL" id="KV441560">
    <property type="protein sequence ID" value="OAG00224.1"/>
    <property type="molecule type" value="Genomic_DNA"/>
</dbReference>
<reference evidence="1 2" key="1">
    <citation type="submission" date="2016-05" db="EMBL/GenBank/DDBJ databases">
        <title>Comparative analysis of secretome profiles of manganese(II)-oxidizing ascomycete fungi.</title>
        <authorList>
            <consortium name="DOE Joint Genome Institute"/>
            <person name="Zeiner C.A."/>
            <person name="Purvine S.O."/>
            <person name="Zink E.M."/>
            <person name="Wu S."/>
            <person name="Pasa-Tolic L."/>
            <person name="Chaput D.L."/>
            <person name="Haridas S."/>
            <person name="Grigoriev I.V."/>
            <person name="Santelli C.M."/>
            <person name="Hansel C.M."/>
        </authorList>
    </citation>
    <scope>NUCLEOTIDE SEQUENCE [LARGE SCALE GENOMIC DNA]</scope>
    <source>
        <strain evidence="1 2">AP3s5-JAC2a</strain>
    </source>
</reference>
<dbReference type="Proteomes" id="UP000077069">
    <property type="component" value="Unassembled WGS sequence"/>
</dbReference>
<keyword evidence="2" id="KW-1185">Reference proteome</keyword>
<dbReference type="AlphaFoldDB" id="A0A177BXI3"/>
<dbReference type="InParanoid" id="A0A177BXI3"/>
<proteinExistence type="predicted"/>
<gene>
    <name evidence="1" type="ORF">CC84DRAFT_1169053</name>
</gene>
<dbReference type="RefSeq" id="XP_018030589.1">
    <property type="nucleotide sequence ID" value="XM_018179559.1"/>
</dbReference>
<dbReference type="GeneID" id="28763045"/>
<protein>
    <submittedName>
        <fullName evidence="1">Uncharacterized protein</fullName>
    </submittedName>
</protein>
<evidence type="ECO:0000313" key="2">
    <source>
        <dbReference type="Proteomes" id="UP000077069"/>
    </source>
</evidence>
<accession>A0A177BXI3</accession>
<evidence type="ECO:0000313" key="1">
    <source>
        <dbReference type="EMBL" id="OAG00224.1"/>
    </source>
</evidence>
<name>A0A177BXI3_9PLEO</name>
<sequence>MGFKDSIRACGLLTIDLHRMDEFTGLTQCAVSEHESLQEDEDNINVPWQSQKWDFFGRSRTIDG</sequence>
<organism evidence="1 2">
    <name type="scientific">Paraphaeosphaeria sporulosa</name>
    <dbReference type="NCBI Taxonomy" id="1460663"/>
    <lineage>
        <taxon>Eukaryota</taxon>
        <taxon>Fungi</taxon>
        <taxon>Dikarya</taxon>
        <taxon>Ascomycota</taxon>
        <taxon>Pezizomycotina</taxon>
        <taxon>Dothideomycetes</taxon>
        <taxon>Pleosporomycetidae</taxon>
        <taxon>Pleosporales</taxon>
        <taxon>Massarineae</taxon>
        <taxon>Didymosphaeriaceae</taxon>
        <taxon>Paraphaeosphaeria</taxon>
    </lineage>
</organism>